<evidence type="ECO:0000313" key="3">
    <source>
        <dbReference type="Proteomes" id="UP000034098"/>
    </source>
</evidence>
<protein>
    <recommendedName>
        <fullName evidence="1">Cyclophilin-like domain-containing protein</fullName>
    </recommendedName>
</protein>
<comment type="caution">
    <text evidence="2">The sequence shown here is derived from an EMBL/GenBank/DDBJ whole genome shotgun (WGS) entry which is preliminary data.</text>
</comment>
<proteinExistence type="predicted"/>
<dbReference type="SUPFAM" id="SSF50891">
    <property type="entry name" value="Cyclophilin-like"/>
    <property type="match status" value="1"/>
</dbReference>
<dbReference type="Gene3D" id="2.40.100.20">
    <property type="match status" value="1"/>
</dbReference>
<sequence>MPTKTESAAVDQVVGTIVRFTSDRTTVDVTIGGDNPTVRDFLSLLPAEVAVEEFNGREKIAYFSRELTTQGSPGSDPEDGDLIYYAPWGNIGFYYNADGIDYSDATIHIGTYSATVDQLALLEGQVTIEIANE</sequence>
<dbReference type="AlphaFoldDB" id="A0A0M2HEB8"/>
<gene>
    <name evidence="2" type="ORF">RS82_02129</name>
</gene>
<dbReference type="Proteomes" id="UP000034098">
    <property type="component" value="Unassembled WGS sequence"/>
</dbReference>
<dbReference type="InterPro" id="IPR041183">
    <property type="entry name" value="Cyclophilin-like"/>
</dbReference>
<name>A0A0M2HEB8_MICTR</name>
<accession>A0A0M2HEB8</accession>
<feature type="domain" description="Cyclophilin-like" evidence="1">
    <location>
        <begin position="21"/>
        <end position="130"/>
    </location>
</feature>
<dbReference type="EMBL" id="JYJA01000034">
    <property type="protein sequence ID" value="KJL42572.1"/>
    <property type="molecule type" value="Genomic_DNA"/>
</dbReference>
<dbReference type="InterPro" id="IPR029000">
    <property type="entry name" value="Cyclophilin-like_dom_sf"/>
</dbReference>
<evidence type="ECO:0000259" key="1">
    <source>
        <dbReference type="Pfam" id="PF18050"/>
    </source>
</evidence>
<dbReference type="Pfam" id="PF18050">
    <property type="entry name" value="Cyclophil_like2"/>
    <property type="match status" value="1"/>
</dbReference>
<dbReference type="PATRIC" id="fig|69370.6.peg.2161"/>
<dbReference type="RefSeq" id="WP_245619580.1">
    <property type="nucleotide sequence ID" value="NZ_JYJA01000034.1"/>
</dbReference>
<organism evidence="2 3">
    <name type="scientific">Microbacterium trichothecenolyticum</name>
    <name type="common">Aureobacterium trichothecenolyticum</name>
    <dbReference type="NCBI Taxonomy" id="69370"/>
    <lineage>
        <taxon>Bacteria</taxon>
        <taxon>Bacillati</taxon>
        <taxon>Actinomycetota</taxon>
        <taxon>Actinomycetes</taxon>
        <taxon>Micrococcales</taxon>
        <taxon>Microbacteriaceae</taxon>
        <taxon>Microbacterium</taxon>
    </lineage>
</organism>
<reference evidence="2 3" key="1">
    <citation type="submission" date="2015-02" db="EMBL/GenBank/DDBJ databases">
        <title>Draft genome sequences of ten Microbacterium spp. with emphasis on heavy metal contaminated environments.</title>
        <authorList>
            <person name="Corretto E."/>
        </authorList>
    </citation>
    <scope>NUCLEOTIDE SEQUENCE [LARGE SCALE GENOMIC DNA]</scope>
    <source>
        <strain evidence="2 3">DSM 8608</strain>
    </source>
</reference>
<keyword evidence="3" id="KW-1185">Reference proteome</keyword>
<evidence type="ECO:0000313" key="2">
    <source>
        <dbReference type="EMBL" id="KJL42572.1"/>
    </source>
</evidence>